<reference evidence="2 3" key="1">
    <citation type="submission" date="2023-09" db="EMBL/GenBank/DDBJ databases">
        <authorList>
            <person name="Qi X."/>
        </authorList>
    </citation>
    <scope>NUCLEOTIDE SEQUENCE [LARGE SCALE GENOMIC DNA]</scope>
    <source>
        <strain evidence="2 3">S1-1</strain>
    </source>
</reference>
<evidence type="ECO:0000259" key="1">
    <source>
        <dbReference type="Pfam" id="PF04287"/>
    </source>
</evidence>
<name>A0ABZ0GR01_9GAMM</name>
<dbReference type="SUPFAM" id="SSF158452">
    <property type="entry name" value="YqcC-like"/>
    <property type="match status" value="1"/>
</dbReference>
<dbReference type="Gene3D" id="1.20.1440.40">
    <property type="entry name" value="YqcC-like"/>
    <property type="match status" value="1"/>
</dbReference>
<dbReference type="PANTHER" id="PTHR39586:SF1">
    <property type="entry name" value="CYTOPLASMIC PROTEIN"/>
    <property type="match status" value="1"/>
</dbReference>
<dbReference type="PANTHER" id="PTHR39586">
    <property type="entry name" value="CYTOPLASMIC PROTEIN-RELATED"/>
    <property type="match status" value="1"/>
</dbReference>
<dbReference type="InterPro" id="IPR023376">
    <property type="entry name" value="YqcC-like_dom"/>
</dbReference>
<dbReference type="Pfam" id="PF04287">
    <property type="entry name" value="DUF446"/>
    <property type="match status" value="1"/>
</dbReference>
<evidence type="ECO:0000313" key="3">
    <source>
        <dbReference type="Proteomes" id="UP001301442"/>
    </source>
</evidence>
<protein>
    <submittedName>
        <fullName evidence="2">YqcC family protein</fullName>
    </submittedName>
</protein>
<dbReference type="Proteomes" id="UP001301442">
    <property type="component" value="Chromosome"/>
</dbReference>
<dbReference type="RefSeq" id="WP_348396600.1">
    <property type="nucleotide sequence ID" value="NZ_CP136600.1"/>
</dbReference>
<evidence type="ECO:0000313" key="2">
    <source>
        <dbReference type="EMBL" id="WOH37822.1"/>
    </source>
</evidence>
<dbReference type="InterPro" id="IPR036814">
    <property type="entry name" value="YqcC-like_sf"/>
</dbReference>
<keyword evidence="3" id="KW-1185">Reference proteome</keyword>
<dbReference type="PIRSF" id="PIRSF006257">
    <property type="entry name" value="UCP006257"/>
    <property type="match status" value="1"/>
</dbReference>
<feature type="domain" description="YqcC-like" evidence="1">
    <location>
        <begin position="9"/>
        <end position="103"/>
    </location>
</feature>
<accession>A0ABZ0GR01</accession>
<gene>
    <name evidence="2" type="ORF">RI844_00870</name>
</gene>
<dbReference type="EMBL" id="CP136600">
    <property type="protein sequence ID" value="WOH37822.1"/>
    <property type="molecule type" value="Genomic_DNA"/>
</dbReference>
<organism evidence="2 3">
    <name type="scientific">Thalassotalea fonticola</name>
    <dbReference type="NCBI Taxonomy" id="3065649"/>
    <lineage>
        <taxon>Bacteria</taxon>
        <taxon>Pseudomonadati</taxon>
        <taxon>Pseudomonadota</taxon>
        <taxon>Gammaproteobacteria</taxon>
        <taxon>Alteromonadales</taxon>
        <taxon>Colwelliaceae</taxon>
        <taxon>Thalassotalea</taxon>
    </lineage>
</organism>
<proteinExistence type="predicted"/>
<sequence length="116" mass="13198">MANSKHLLVLLSKLAAELKALNLWQQQRPTEQELSSLQPFCIDTLTFAQWLQFIFIERMKALVADKMALPAQISLCPMAEESFKHKGELAANLINLIADIDELLSGKREQSLYVRK</sequence>
<dbReference type="InterPro" id="IPR007384">
    <property type="entry name" value="UCP006257"/>
</dbReference>